<feature type="transmembrane region" description="Helical" evidence="9">
    <location>
        <begin position="68"/>
        <end position="87"/>
    </location>
</feature>
<gene>
    <name evidence="9" type="primary">ccmC</name>
    <name evidence="11" type="ORF">RBH19_12785</name>
</gene>
<evidence type="ECO:0000256" key="8">
    <source>
        <dbReference type="ARBA" id="ARBA00023136"/>
    </source>
</evidence>
<dbReference type="InterPro" id="IPR003557">
    <property type="entry name" value="Cyt_c_biogenesis_CcmC"/>
</dbReference>
<evidence type="ECO:0000256" key="2">
    <source>
        <dbReference type="ARBA" id="ARBA00004141"/>
    </source>
</evidence>
<comment type="similarity">
    <text evidence="3 9">Belongs to the CcmC/CycZ/HelC family.</text>
</comment>
<dbReference type="PANTHER" id="PTHR30071">
    <property type="entry name" value="HEME EXPORTER PROTEIN C"/>
    <property type="match status" value="1"/>
</dbReference>
<feature type="domain" description="Cytochrome c assembly protein" evidence="10">
    <location>
        <begin position="35"/>
        <end position="188"/>
    </location>
</feature>
<keyword evidence="9" id="KW-0997">Cell inner membrane</keyword>
<keyword evidence="8 9" id="KW-0472">Membrane</keyword>
<dbReference type="Proteomes" id="UP001239019">
    <property type="component" value="Unassembled WGS sequence"/>
</dbReference>
<keyword evidence="9" id="KW-1003">Cell membrane</keyword>
<reference evidence="11 12" key="1">
    <citation type="submission" date="2023-08" db="EMBL/GenBank/DDBJ databases">
        <title>Whole-genome sequencing of halo(alkali)philic microorganisms from hypersaline lakes.</title>
        <authorList>
            <person name="Sorokin D.Y."/>
            <person name="Abbas B."/>
            <person name="Merkel A.Y."/>
        </authorList>
    </citation>
    <scope>NUCLEOTIDE SEQUENCE [LARGE SCALE GENOMIC DNA]</scope>
    <source>
        <strain evidence="11 12">AB-CW4</strain>
    </source>
</reference>
<dbReference type="RefSeq" id="WP_306729245.1">
    <property type="nucleotide sequence ID" value="NZ_JAVDDT010000010.1"/>
</dbReference>
<accession>A0ABU0W9N1</accession>
<feature type="transmembrane region" description="Helical" evidence="9">
    <location>
        <begin position="165"/>
        <end position="185"/>
    </location>
</feature>
<comment type="subcellular location">
    <subcellularLocation>
        <location evidence="9">Cell inner membrane</location>
    </subcellularLocation>
    <subcellularLocation>
        <location evidence="2">Membrane</location>
        <topology evidence="2">Multi-pass membrane protein</topology>
    </subcellularLocation>
</comment>
<sequence>MAKQNWRWFHKLGSPPHVFRIAGAMAPWLGGLGLAALAVATVWGLAFAPPDYEQGDGFRIIYVHVPSAWLSLFVYTMMAVACAVGLIWRMKVAFAVAVAAAPLGAAFTFLSLATGSLWGQPMWGTWWTWDPRLTSQLILLFLYLGFIALNRAFQDQRSGDRASGLLAVVGVINVPIIHFSVDWWHSLHQPATIAKFGAPSIDTAMLIPLLIMAVGFKLYFFWLLLLQLRSELLLREKRASWVADLVSGGPSSRAVQGGKIDV</sequence>
<evidence type="ECO:0000313" key="11">
    <source>
        <dbReference type="EMBL" id="MDQ2070749.1"/>
    </source>
</evidence>
<name>A0ABU0W9N1_9GAMM</name>
<evidence type="ECO:0000256" key="5">
    <source>
        <dbReference type="ARBA" id="ARBA00022692"/>
    </source>
</evidence>
<proteinExistence type="inferred from homology"/>
<evidence type="ECO:0000256" key="9">
    <source>
        <dbReference type="RuleBase" id="RU364092"/>
    </source>
</evidence>
<evidence type="ECO:0000256" key="4">
    <source>
        <dbReference type="ARBA" id="ARBA00016463"/>
    </source>
</evidence>
<evidence type="ECO:0000256" key="6">
    <source>
        <dbReference type="ARBA" id="ARBA00022748"/>
    </source>
</evidence>
<keyword evidence="7 9" id="KW-1133">Transmembrane helix</keyword>
<dbReference type="InterPro" id="IPR002541">
    <property type="entry name" value="Cyt_c_assembly"/>
</dbReference>
<organism evidence="11 12">
    <name type="scientific">Natronospira bacteriovora</name>
    <dbReference type="NCBI Taxonomy" id="3069753"/>
    <lineage>
        <taxon>Bacteria</taxon>
        <taxon>Pseudomonadati</taxon>
        <taxon>Pseudomonadota</taxon>
        <taxon>Gammaproteobacteria</taxon>
        <taxon>Natronospirales</taxon>
        <taxon>Natronospiraceae</taxon>
        <taxon>Natronospira</taxon>
    </lineage>
</organism>
<comment type="function">
    <text evidence="1 9">Required for the export of heme to the periplasm for the biogenesis of c-type cytochromes.</text>
</comment>
<dbReference type="EMBL" id="JAVDDT010000010">
    <property type="protein sequence ID" value="MDQ2070749.1"/>
    <property type="molecule type" value="Genomic_DNA"/>
</dbReference>
<evidence type="ECO:0000259" key="10">
    <source>
        <dbReference type="Pfam" id="PF01578"/>
    </source>
</evidence>
<protein>
    <recommendedName>
        <fullName evidence="4 9">Heme exporter protein C</fullName>
    </recommendedName>
    <alternativeName>
        <fullName evidence="9">Cytochrome c-type biogenesis protein</fullName>
    </alternativeName>
</protein>
<evidence type="ECO:0000256" key="3">
    <source>
        <dbReference type="ARBA" id="ARBA00005840"/>
    </source>
</evidence>
<keyword evidence="5 9" id="KW-0812">Transmembrane</keyword>
<feature type="transmembrane region" description="Helical" evidence="9">
    <location>
        <begin position="21"/>
        <end position="48"/>
    </location>
</feature>
<feature type="transmembrane region" description="Helical" evidence="9">
    <location>
        <begin position="94"/>
        <end position="113"/>
    </location>
</feature>
<dbReference type="Pfam" id="PF01578">
    <property type="entry name" value="Cytochrom_C_asm"/>
    <property type="match status" value="1"/>
</dbReference>
<feature type="transmembrane region" description="Helical" evidence="9">
    <location>
        <begin position="133"/>
        <end position="153"/>
    </location>
</feature>
<feature type="transmembrane region" description="Helical" evidence="9">
    <location>
        <begin position="205"/>
        <end position="228"/>
    </location>
</feature>
<evidence type="ECO:0000256" key="1">
    <source>
        <dbReference type="ARBA" id="ARBA00002442"/>
    </source>
</evidence>
<comment type="caution">
    <text evidence="11">The sequence shown here is derived from an EMBL/GenBank/DDBJ whole genome shotgun (WGS) entry which is preliminary data.</text>
</comment>
<dbReference type="PRINTS" id="PR01386">
    <property type="entry name" value="CCMCBIOGNSIS"/>
</dbReference>
<keyword evidence="12" id="KW-1185">Reference proteome</keyword>
<evidence type="ECO:0000256" key="7">
    <source>
        <dbReference type="ARBA" id="ARBA00022989"/>
    </source>
</evidence>
<evidence type="ECO:0000313" key="12">
    <source>
        <dbReference type="Proteomes" id="UP001239019"/>
    </source>
</evidence>
<keyword evidence="9" id="KW-0813">Transport</keyword>
<dbReference type="PANTHER" id="PTHR30071:SF1">
    <property type="entry name" value="CYTOCHROME B_B6 PROTEIN-RELATED"/>
    <property type="match status" value="1"/>
</dbReference>
<dbReference type="NCBIfam" id="TIGR01191">
    <property type="entry name" value="ccmC"/>
    <property type="match status" value="1"/>
</dbReference>
<keyword evidence="6 9" id="KW-0201">Cytochrome c-type biogenesis</keyword>
<dbReference type="InterPro" id="IPR045062">
    <property type="entry name" value="Cyt_c_biogenesis_CcsA/CcmC"/>
</dbReference>